<dbReference type="PANTHER" id="PTHR42736:SF1">
    <property type="entry name" value="PROTEIN-GLUTAMINE GAMMA-GLUTAMYLTRANSFERASE"/>
    <property type="match status" value="1"/>
</dbReference>
<dbReference type="SMART" id="SM00460">
    <property type="entry name" value="TGc"/>
    <property type="match status" value="1"/>
</dbReference>
<evidence type="ECO:0000256" key="1">
    <source>
        <dbReference type="SAM" id="MobiDB-lite"/>
    </source>
</evidence>
<feature type="transmembrane region" description="Helical" evidence="2">
    <location>
        <begin position="167"/>
        <end position="185"/>
    </location>
</feature>
<name>A0A0F0LDF4_9MICO</name>
<feature type="transmembrane region" description="Helical" evidence="2">
    <location>
        <begin position="21"/>
        <end position="40"/>
    </location>
</feature>
<keyword evidence="2" id="KW-0812">Transmembrane</keyword>
<dbReference type="EMBL" id="JYIX01000039">
    <property type="protein sequence ID" value="KJL31237.1"/>
    <property type="molecule type" value="Genomic_DNA"/>
</dbReference>
<feature type="domain" description="Transglutaminase-like" evidence="3">
    <location>
        <begin position="490"/>
        <end position="566"/>
    </location>
</feature>
<reference evidence="4 5" key="1">
    <citation type="submission" date="2015-02" db="EMBL/GenBank/DDBJ databases">
        <title>Draft genome sequences of ten Microbacterium spp. with emphasis on heavy metal contaminated environments.</title>
        <authorList>
            <person name="Corretto E."/>
        </authorList>
    </citation>
    <scope>NUCLEOTIDE SEQUENCE [LARGE SCALE GENOMIC DNA]</scope>
    <source>
        <strain evidence="4 5">ARN176</strain>
    </source>
</reference>
<dbReference type="InterPro" id="IPR052901">
    <property type="entry name" value="Bact_TGase-like"/>
</dbReference>
<gene>
    <name evidence="4" type="primary">tgpA</name>
    <name evidence="4" type="ORF">RS86_03353</name>
</gene>
<feature type="compositionally biased region" description="Low complexity" evidence="1">
    <location>
        <begin position="584"/>
        <end position="601"/>
    </location>
</feature>
<dbReference type="STRING" id="582680.RS86_03353"/>
<dbReference type="AlphaFoldDB" id="A0A0F0LDF4"/>
<dbReference type="Proteomes" id="UP000033740">
    <property type="component" value="Unassembled WGS sequence"/>
</dbReference>
<protein>
    <submittedName>
        <fullName evidence="4">Protein-glutamine gamma-glutamyltransferase</fullName>
        <ecNumber evidence="4">2.3.2.13</ecNumber>
    </submittedName>
</protein>
<evidence type="ECO:0000259" key="3">
    <source>
        <dbReference type="SMART" id="SM00460"/>
    </source>
</evidence>
<dbReference type="EC" id="2.3.2.13" evidence="4"/>
<keyword evidence="2" id="KW-1133">Transmembrane helix</keyword>
<keyword evidence="5" id="KW-1185">Reference proteome</keyword>
<keyword evidence="4" id="KW-0012">Acyltransferase</keyword>
<dbReference type="Pfam" id="PF01841">
    <property type="entry name" value="Transglut_core"/>
    <property type="match status" value="1"/>
</dbReference>
<feature type="transmembrane region" description="Helical" evidence="2">
    <location>
        <begin position="46"/>
        <end position="68"/>
    </location>
</feature>
<dbReference type="InterPro" id="IPR002931">
    <property type="entry name" value="Transglutaminase-like"/>
</dbReference>
<dbReference type="InterPro" id="IPR021878">
    <property type="entry name" value="TgpA_N"/>
</dbReference>
<comment type="caution">
    <text evidence="4">The sequence shown here is derived from an EMBL/GenBank/DDBJ whole genome shotgun (WGS) entry which is preliminary data.</text>
</comment>
<evidence type="ECO:0000313" key="4">
    <source>
        <dbReference type="EMBL" id="KJL31237.1"/>
    </source>
</evidence>
<proteinExistence type="predicted"/>
<evidence type="ECO:0000313" key="5">
    <source>
        <dbReference type="Proteomes" id="UP000033740"/>
    </source>
</evidence>
<keyword evidence="4" id="KW-0808">Transferase</keyword>
<feature type="transmembrane region" description="Helical" evidence="2">
    <location>
        <begin position="628"/>
        <end position="645"/>
    </location>
</feature>
<dbReference type="RefSeq" id="WP_045273400.1">
    <property type="nucleotide sequence ID" value="NZ_JYIX01000039.1"/>
</dbReference>
<dbReference type="PATRIC" id="fig|582680.6.peg.3440"/>
<keyword evidence="2" id="KW-0472">Membrane</keyword>
<accession>A0A0F0LDF4</accession>
<dbReference type="Gene3D" id="3.10.620.30">
    <property type="match status" value="1"/>
</dbReference>
<dbReference type="InterPro" id="IPR038765">
    <property type="entry name" value="Papain-like_cys_pep_sf"/>
</dbReference>
<organism evidence="4 5">
    <name type="scientific">Microbacterium azadirachtae</name>
    <dbReference type="NCBI Taxonomy" id="582680"/>
    <lineage>
        <taxon>Bacteria</taxon>
        <taxon>Bacillati</taxon>
        <taxon>Actinomycetota</taxon>
        <taxon>Actinomycetes</taxon>
        <taxon>Micrococcales</taxon>
        <taxon>Microbacteriaceae</taxon>
        <taxon>Microbacterium</taxon>
    </lineage>
</organism>
<evidence type="ECO:0000256" key="2">
    <source>
        <dbReference type="SAM" id="Phobius"/>
    </source>
</evidence>
<feature type="transmembrane region" description="Helical" evidence="2">
    <location>
        <begin position="191"/>
        <end position="209"/>
    </location>
</feature>
<sequence length="771" mass="79966">MSADISAYGGPPRQRRMDGGPVAAALLTALGLVVAVWPLSAVVQPGAWGAGAMATTGTVVAAGALVRFLTRRTPVWLAIPAVPVVQLGAGAIALTVFTAQQAGRGWLLPTPEVWRAIDAFFTAALDEIRGGVAPLASSPAIAVSVATVAGLIAVVLDLVLVTLRAPLIAAVLVTALGAAPGVVVHQGANPVWFIGLALAILFFLHVRFAPPGSERRATAHDETAAVRRETPDAPLRTRRLPAVVLGFLAVLAALIVSPLLPLSASGLNVGGGSTTLSATLNLGQDLRRPAPVTALTLITQDGTPPYLRIATLTRFDGSTWQPDRPSTVPLSQGFGDVAAPEGVAVHKTKATIRTAGISGSWLPVPYQATAVRGENGSWNAAADNRTVIAANADAADQNYSIDTAALQPTLDQIRASTSSGADVPADLRALPAEMPAIITDSAREVVGGATTDYDKLIALQTWFRAGFRYSLQTPVDDGFDGTNVDAVARFLTVREGYCVHFAGAFALMARSLGMPTRIVVGYLPGTATDRRSDDGKVVYEVSTDQLHSWPEVYFAGIGWVPFEPTATRGVPTAFTEDSSGAGGSTAPSAGATPAPTSTGAAKDPKNLDVPNAGAAGASTPTALQAMPVVWTILGVLAVLLIPALIRRLQTMRRRAAAGHGDAVAAWTELRATLQDLGLPASSAESPRARGARLVREREVDPAAMDALVRAIEHASYARLASGSPPEGSDLRPPLDAIRARLRAHVSRRDRIAAALTPRSLLGSRLLATSTS</sequence>
<feature type="transmembrane region" description="Helical" evidence="2">
    <location>
        <begin position="240"/>
        <end position="260"/>
    </location>
</feature>
<feature type="region of interest" description="Disordered" evidence="1">
    <location>
        <begin position="570"/>
        <end position="613"/>
    </location>
</feature>
<dbReference type="Pfam" id="PF11992">
    <property type="entry name" value="TgpA_N"/>
    <property type="match status" value="1"/>
</dbReference>
<dbReference type="SUPFAM" id="SSF54001">
    <property type="entry name" value="Cysteine proteinases"/>
    <property type="match status" value="1"/>
</dbReference>
<feature type="transmembrane region" description="Helical" evidence="2">
    <location>
        <begin position="140"/>
        <end position="160"/>
    </location>
</feature>
<feature type="transmembrane region" description="Helical" evidence="2">
    <location>
        <begin position="75"/>
        <end position="99"/>
    </location>
</feature>
<dbReference type="GO" id="GO:0003810">
    <property type="term" value="F:protein-glutamine gamma-glutamyltransferase activity"/>
    <property type="evidence" value="ECO:0007669"/>
    <property type="project" value="UniProtKB-EC"/>
</dbReference>
<dbReference type="PANTHER" id="PTHR42736">
    <property type="entry name" value="PROTEIN-GLUTAMINE GAMMA-GLUTAMYLTRANSFERASE"/>
    <property type="match status" value="1"/>
</dbReference>